<evidence type="ECO:0000313" key="2">
    <source>
        <dbReference type="EMBL" id="CAB4768607.1"/>
    </source>
</evidence>
<dbReference type="AlphaFoldDB" id="A0A6J7CMK2"/>
<gene>
    <name evidence="2" type="ORF">UFOPK2922_00200</name>
    <name evidence="3" type="ORF">UFOPK3306_00274</name>
    <name evidence="4" type="ORF">UFOPK4209_00201</name>
</gene>
<name>A0A6J7CMK2_9ZZZZ</name>
<evidence type="ECO:0000313" key="4">
    <source>
        <dbReference type="EMBL" id="CAB5034684.1"/>
    </source>
</evidence>
<sequence length="284" mass="31389">MNPNFDIFIIAEAGINHNGDIALAKRLMDIAKSAGCDAVKFQKRAPEICVPKAMRNVMRETPWGDMTYFDYKKRIEFGSDEYDEIDRYAKEIGIAWSASAWDLPSLDFLEKYEIPFHKVASALATNIPFLKAVAKIGKLTYASTGMCTWMDIDTIVRIFAEAQCPMVLMHTISTYPADESQLNLRMIQTLAERYGLPVGYSGHEASISPSITAAALGAVAVERHITIDRTMWGTDHSASLEPAGLTNLVGALRKVAGSLGDGERKVVPGEASVAKKMRYWETDE</sequence>
<organism evidence="3">
    <name type="scientific">freshwater metagenome</name>
    <dbReference type="NCBI Taxonomy" id="449393"/>
    <lineage>
        <taxon>unclassified sequences</taxon>
        <taxon>metagenomes</taxon>
        <taxon>ecological metagenomes</taxon>
    </lineage>
</organism>
<proteinExistence type="predicted"/>
<dbReference type="InterPro" id="IPR013785">
    <property type="entry name" value="Aldolase_TIM"/>
</dbReference>
<dbReference type="EMBL" id="CAEZZS010000005">
    <property type="protein sequence ID" value="CAB4768607.1"/>
    <property type="molecule type" value="Genomic_DNA"/>
</dbReference>
<evidence type="ECO:0000259" key="1">
    <source>
        <dbReference type="Pfam" id="PF03102"/>
    </source>
</evidence>
<dbReference type="GO" id="GO:0047444">
    <property type="term" value="F:N-acylneuraminate-9-phosphate synthase activity"/>
    <property type="evidence" value="ECO:0007669"/>
    <property type="project" value="TreeGrafter"/>
</dbReference>
<dbReference type="Gene3D" id="3.20.20.70">
    <property type="entry name" value="Aldolase class I"/>
    <property type="match status" value="1"/>
</dbReference>
<dbReference type="EMBL" id="CAFBPY010000017">
    <property type="protein sequence ID" value="CAB5034684.1"/>
    <property type="molecule type" value="Genomic_DNA"/>
</dbReference>
<dbReference type="InterPro" id="IPR051690">
    <property type="entry name" value="PseI-like"/>
</dbReference>
<reference evidence="3" key="1">
    <citation type="submission" date="2020-05" db="EMBL/GenBank/DDBJ databases">
        <authorList>
            <person name="Chiriac C."/>
            <person name="Salcher M."/>
            <person name="Ghai R."/>
            <person name="Kavagutti S V."/>
        </authorList>
    </citation>
    <scope>NUCLEOTIDE SEQUENCE</scope>
</reference>
<evidence type="ECO:0000313" key="3">
    <source>
        <dbReference type="EMBL" id="CAB4858038.1"/>
    </source>
</evidence>
<dbReference type="PANTHER" id="PTHR42966:SF3">
    <property type="entry name" value="BLR5971 PROTEIN"/>
    <property type="match status" value="1"/>
</dbReference>
<dbReference type="Pfam" id="PF03102">
    <property type="entry name" value="NeuB"/>
    <property type="match status" value="1"/>
</dbReference>
<feature type="domain" description="PseI/NeuA/B-like" evidence="1">
    <location>
        <begin position="27"/>
        <end position="263"/>
    </location>
</feature>
<dbReference type="SUPFAM" id="SSF51569">
    <property type="entry name" value="Aldolase"/>
    <property type="match status" value="1"/>
</dbReference>
<dbReference type="GO" id="GO:0016051">
    <property type="term" value="P:carbohydrate biosynthetic process"/>
    <property type="evidence" value="ECO:0007669"/>
    <property type="project" value="InterPro"/>
</dbReference>
<dbReference type="EMBL" id="CAFBLI010000012">
    <property type="protein sequence ID" value="CAB4858038.1"/>
    <property type="molecule type" value="Genomic_DNA"/>
</dbReference>
<dbReference type="InterPro" id="IPR013132">
    <property type="entry name" value="PseI/NeuA/B-like_N"/>
</dbReference>
<accession>A0A6J7CMK2</accession>
<protein>
    <submittedName>
        <fullName evidence="3">Unannotated protein</fullName>
    </submittedName>
</protein>
<dbReference type="PANTHER" id="PTHR42966">
    <property type="entry name" value="N-ACETYLNEURAMINATE SYNTHASE"/>
    <property type="match status" value="1"/>
</dbReference>